<evidence type="ECO:0000256" key="1">
    <source>
        <dbReference type="ARBA" id="ARBA00001974"/>
    </source>
</evidence>
<dbReference type="InterPro" id="IPR020946">
    <property type="entry name" value="Flavin_mOase-like"/>
</dbReference>
<evidence type="ECO:0000313" key="9">
    <source>
        <dbReference type="Proteomes" id="UP000017836"/>
    </source>
</evidence>
<dbReference type="Pfam" id="PF00743">
    <property type="entry name" value="FMO-like"/>
    <property type="match status" value="1"/>
</dbReference>
<protein>
    <recommendedName>
        <fullName evidence="7">Flavin-containing monooxygenase</fullName>
        <ecNumber evidence="7">1.-.-.-</ecNumber>
    </recommendedName>
</protein>
<gene>
    <name evidence="8" type="ORF">AMTR_s00007p00261040</name>
</gene>
<dbReference type="EC" id="1.-.-.-" evidence="7"/>
<dbReference type="EMBL" id="KI394011">
    <property type="protein sequence ID" value="ERN05516.1"/>
    <property type="molecule type" value="Genomic_DNA"/>
</dbReference>
<keyword evidence="3 7" id="KW-0285">Flavoprotein</keyword>
<dbReference type="SUPFAM" id="SSF51905">
    <property type="entry name" value="FAD/NAD(P)-binding domain"/>
    <property type="match status" value="2"/>
</dbReference>
<dbReference type="eggNOG" id="KOG1399">
    <property type="taxonomic scope" value="Eukaryota"/>
</dbReference>
<dbReference type="InterPro" id="IPR000960">
    <property type="entry name" value="Flavin_mOase"/>
</dbReference>
<dbReference type="FunFam" id="3.50.50.60:FF:000167">
    <property type="entry name" value="Flavin-containing monooxygenase"/>
    <property type="match status" value="1"/>
</dbReference>
<organism evidence="8 9">
    <name type="scientific">Amborella trichopoda</name>
    <dbReference type="NCBI Taxonomy" id="13333"/>
    <lineage>
        <taxon>Eukaryota</taxon>
        <taxon>Viridiplantae</taxon>
        <taxon>Streptophyta</taxon>
        <taxon>Embryophyta</taxon>
        <taxon>Tracheophyta</taxon>
        <taxon>Spermatophyta</taxon>
        <taxon>Magnoliopsida</taxon>
        <taxon>Amborellales</taxon>
        <taxon>Amborellaceae</taxon>
        <taxon>Amborella</taxon>
    </lineage>
</organism>
<evidence type="ECO:0000313" key="8">
    <source>
        <dbReference type="EMBL" id="ERN05516.1"/>
    </source>
</evidence>
<dbReference type="GO" id="GO:0050661">
    <property type="term" value="F:NADP binding"/>
    <property type="evidence" value="ECO:0007669"/>
    <property type="project" value="InterPro"/>
</dbReference>
<dbReference type="GO" id="GO:0004499">
    <property type="term" value="F:N,N-dimethylaniline monooxygenase activity"/>
    <property type="evidence" value="ECO:0007669"/>
    <property type="project" value="InterPro"/>
</dbReference>
<comment type="similarity">
    <text evidence="2 7">Belongs to the FMO family.</text>
</comment>
<sequence>MENHDFSPKSGFIETKVAIVGAGISGIAAAKQLRNLKPVVFEVSDSTGGVWKHCTFHSTKLQTPRLDFQFSDYPWPKSVTSLFPSHSEFLDYLDGYARHFDVLKFIKFNSKVVHIRFSGDCKSTEFISNQWGEKGRPIFSRPIWELAVKTNDSDDLQWYRAEFVVMCTGKYGNIPRIPVFPHGKGPEKFNGKVMHTLDYSKLDKESAHQLLKGKKVVVVGYKKSAIDLATECAEANQGPDGKPCTVVIRTLHWIVPPTDYIWGVPFHLLYGARSAQFLHEKPSQTFFREVLCRLFAPVRKAVSKFVEAYLIWNLPIKKYGLVPDHPFEEDYASCQMALVPENFFPAADDGRIIFRRAEKWWFWSEGIELDDRSKVEADIVMLATGFEGSKKLKSLFPQPLTGMLEHPSGVMPLYRGTIHPLIPNMAFVGYIQGVSGVHAAELRCKWLAHLIEGGFVLPSVEEMMEHTNKEIKVMTKSTRFYKRQCTSTFDISQYDEICEDMGWKAWRKKNWVSEAFSAYTNLDYGDEN</sequence>
<comment type="cofactor">
    <cofactor evidence="1 7">
        <name>FAD</name>
        <dbReference type="ChEBI" id="CHEBI:57692"/>
    </cofactor>
</comment>
<dbReference type="PANTHER" id="PTHR23023">
    <property type="entry name" value="DIMETHYLANILINE MONOOXYGENASE"/>
    <property type="match status" value="1"/>
</dbReference>
<evidence type="ECO:0000256" key="7">
    <source>
        <dbReference type="RuleBase" id="RU361177"/>
    </source>
</evidence>
<dbReference type="PIRSF" id="PIRSF000332">
    <property type="entry name" value="FMO"/>
    <property type="match status" value="1"/>
</dbReference>
<dbReference type="HOGENOM" id="CLU_006909_9_3_1"/>
<keyword evidence="6 7" id="KW-0560">Oxidoreductase</keyword>
<keyword evidence="4 7" id="KW-0274">FAD</keyword>
<keyword evidence="7" id="KW-0503">Monooxygenase</keyword>
<evidence type="ECO:0000256" key="2">
    <source>
        <dbReference type="ARBA" id="ARBA00009183"/>
    </source>
</evidence>
<dbReference type="InterPro" id="IPR036188">
    <property type="entry name" value="FAD/NAD-bd_sf"/>
</dbReference>
<keyword evidence="5" id="KW-0521">NADP</keyword>
<evidence type="ECO:0000256" key="5">
    <source>
        <dbReference type="ARBA" id="ARBA00022857"/>
    </source>
</evidence>
<evidence type="ECO:0000256" key="3">
    <source>
        <dbReference type="ARBA" id="ARBA00022630"/>
    </source>
</evidence>
<dbReference type="OMA" id="QACTMVI"/>
<evidence type="ECO:0000256" key="6">
    <source>
        <dbReference type="ARBA" id="ARBA00023002"/>
    </source>
</evidence>
<dbReference type="OrthoDB" id="66881at2759"/>
<dbReference type="KEGG" id="atr:18433696"/>
<dbReference type="AlphaFoldDB" id="W1PD10"/>
<dbReference type="Proteomes" id="UP000017836">
    <property type="component" value="Unassembled WGS sequence"/>
</dbReference>
<evidence type="ECO:0000256" key="4">
    <source>
        <dbReference type="ARBA" id="ARBA00022827"/>
    </source>
</evidence>
<reference evidence="9" key="1">
    <citation type="journal article" date="2013" name="Science">
        <title>The Amborella genome and the evolution of flowering plants.</title>
        <authorList>
            <consortium name="Amborella Genome Project"/>
        </authorList>
    </citation>
    <scope>NUCLEOTIDE SEQUENCE [LARGE SCALE GENOMIC DNA]</scope>
</reference>
<dbReference type="GO" id="GO:0004497">
    <property type="term" value="F:monooxygenase activity"/>
    <property type="evidence" value="ECO:0000318"/>
    <property type="project" value="GO_Central"/>
</dbReference>
<name>W1PD10_AMBTC</name>
<accession>W1PD10</accession>
<dbReference type="Gramene" id="ERN05516">
    <property type="protein sequence ID" value="ERN05516"/>
    <property type="gene ID" value="AMTR_s00007p00261040"/>
</dbReference>
<dbReference type="InterPro" id="IPR050346">
    <property type="entry name" value="FMO-like"/>
</dbReference>
<proteinExistence type="inferred from homology"/>
<dbReference type="Gene3D" id="3.50.50.60">
    <property type="entry name" value="FAD/NAD(P)-binding domain"/>
    <property type="match status" value="2"/>
</dbReference>
<dbReference type="GO" id="GO:0050660">
    <property type="term" value="F:flavin adenine dinucleotide binding"/>
    <property type="evidence" value="ECO:0007669"/>
    <property type="project" value="InterPro"/>
</dbReference>
<dbReference type="STRING" id="13333.W1PD10"/>
<keyword evidence="9" id="KW-1185">Reference proteome</keyword>